<dbReference type="PANTHER" id="PTHR10746:SF6">
    <property type="entry name" value="LARGE RIBOSOMAL SUBUNIT PROTEIN UL4M"/>
    <property type="match status" value="1"/>
</dbReference>
<dbReference type="SUPFAM" id="SSF52166">
    <property type="entry name" value="Ribosomal protein L4"/>
    <property type="match status" value="1"/>
</dbReference>
<proteinExistence type="inferred from homology"/>
<gene>
    <name evidence="5 7" type="primary">rplD</name>
    <name evidence="7" type="ORF">HER12_02635</name>
</gene>
<dbReference type="InterPro" id="IPR002136">
    <property type="entry name" value="Ribosomal_uL4"/>
</dbReference>
<dbReference type="InterPro" id="IPR013005">
    <property type="entry name" value="Ribosomal_uL4-like"/>
</dbReference>
<dbReference type="Gene3D" id="3.40.1370.10">
    <property type="match status" value="1"/>
</dbReference>
<evidence type="ECO:0000256" key="4">
    <source>
        <dbReference type="ARBA" id="ARBA00035244"/>
    </source>
</evidence>
<keyword evidence="5" id="KW-0694">RNA-binding</keyword>
<evidence type="ECO:0000256" key="3">
    <source>
        <dbReference type="ARBA" id="ARBA00023274"/>
    </source>
</evidence>
<comment type="function">
    <text evidence="5">One of the primary rRNA binding proteins, this protein initially binds near the 5'-end of the 23S rRNA. It is important during the early stages of 50S assembly. It makes multiple contacts with different domains of the 23S rRNA in the assembled 50S subunit and ribosome.</text>
</comment>
<dbReference type="GO" id="GO:0006412">
    <property type="term" value="P:translation"/>
    <property type="evidence" value="ECO:0007669"/>
    <property type="project" value="UniProtKB-UniRule"/>
</dbReference>
<evidence type="ECO:0000313" key="7">
    <source>
        <dbReference type="EMBL" id="NKE38651.1"/>
    </source>
</evidence>
<keyword evidence="5" id="KW-0699">rRNA-binding</keyword>
<name>A0A846TX63_9MOLU</name>
<dbReference type="EMBL" id="JAAVVK010000002">
    <property type="protein sequence ID" value="NKE38651.1"/>
    <property type="molecule type" value="Genomic_DNA"/>
</dbReference>
<dbReference type="NCBIfam" id="TIGR03953">
    <property type="entry name" value="rplD_bact"/>
    <property type="match status" value="1"/>
</dbReference>
<comment type="function">
    <text evidence="5">Forms part of the polypeptide exit tunnel.</text>
</comment>
<dbReference type="GO" id="GO:0003735">
    <property type="term" value="F:structural constituent of ribosome"/>
    <property type="evidence" value="ECO:0007669"/>
    <property type="project" value="InterPro"/>
</dbReference>
<comment type="caution">
    <text evidence="7">The sequence shown here is derived from an EMBL/GenBank/DDBJ whole genome shotgun (WGS) entry which is preliminary data.</text>
</comment>
<dbReference type="RefSeq" id="WP_168105125.1">
    <property type="nucleotide sequence ID" value="NZ_CP051215.1"/>
</dbReference>
<dbReference type="GO" id="GO:0019843">
    <property type="term" value="F:rRNA binding"/>
    <property type="evidence" value="ECO:0007669"/>
    <property type="project" value="UniProtKB-UniRule"/>
</dbReference>
<dbReference type="InterPro" id="IPR023574">
    <property type="entry name" value="Ribosomal_uL4_dom_sf"/>
</dbReference>
<protein>
    <recommendedName>
        <fullName evidence="4 5">Large ribosomal subunit protein uL4</fullName>
    </recommendedName>
</protein>
<dbReference type="PANTHER" id="PTHR10746">
    <property type="entry name" value="50S RIBOSOMAL PROTEIN L4"/>
    <property type="match status" value="1"/>
</dbReference>
<dbReference type="GO" id="GO:0005840">
    <property type="term" value="C:ribosome"/>
    <property type="evidence" value="ECO:0007669"/>
    <property type="project" value="UniProtKB-KW"/>
</dbReference>
<dbReference type="Proteomes" id="UP000584587">
    <property type="component" value="Unassembled WGS sequence"/>
</dbReference>
<keyword evidence="8" id="KW-1185">Reference proteome</keyword>
<accession>A0A846TX63</accession>
<dbReference type="HAMAP" id="MF_01328_B">
    <property type="entry name" value="Ribosomal_uL4_B"/>
    <property type="match status" value="1"/>
</dbReference>
<organism evidence="7 8">
    <name type="scientific">Spiroplasma platyhelix PALS-1</name>
    <dbReference type="NCBI Taxonomy" id="1276218"/>
    <lineage>
        <taxon>Bacteria</taxon>
        <taxon>Bacillati</taxon>
        <taxon>Mycoplasmatota</taxon>
        <taxon>Mollicutes</taxon>
        <taxon>Entomoplasmatales</taxon>
        <taxon>Spiroplasmataceae</taxon>
        <taxon>Spiroplasma</taxon>
    </lineage>
</organism>
<keyword evidence="2 5" id="KW-0689">Ribosomal protein</keyword>
<evidence type="ECO:0000313" key="8">
    <source>
        <dbReference type="Proteomes" id="UP000584587"/>
    </source>
</evidence>
<dbReference type="GO" id="GO:1990904">
    <property type="term" value="C:ribonucleoprotein complex"/>
    <property type="evidence" value="ECO:0007669"/>
    <property type="project" value="UniProtKB-KW"/>
</dbReference>
<reference evidence="7 8" key="1">
    <citation type="submission" date="2020-04" db="EMBL/GenBank/DDBJ databases">
        <title>Complete genome sequence of Spiroplasma platyhelix ATCC 51748, an insect isolate.</title>
        <authorList>
            <person name="Green E.A."/>
            <person name="Klassen J.L."/>
        </authorList>
    </citation>
    <scope>NUCLEOTIDE SEQUENCE [LARGE SCALE GENOMIC DNA]</scope>
    <source>
        <strain evidence="7 8">PALS-1</strain>
    </source>
</reference>
<keyword evidence="3 5" id="KW-0687">Ribonucleoprotein</keyword>
<comment type="subunit">
    <text evidence="5">Part of the 50S ribosomal subunit.</text>
</comment>
<evidence type="ECO:0000256" key="1">
    <source>
        <dbReference type="ARBA" id="ARBA00010528"/>
    </source>
</evidence>
<evidence type="ECO:0000256" key="6">
    <source>
        <dbReference type="SAM" id="MobiDB-lite"/>
    </source>
</evidence>
<dbReference type="Pfam" id="PF00573">
    <property type="entry name" value="Ribosomal_L4"/>
    <property type="match status" value="1"/>
</dbReference>
<dbReference type="AlphaFoldDB" id="A0A846TX63"/>
<feature type="region of interest" description="Disordered" evidence="6">
    <location>
        <begin position="54"/>
        <end position="77"/>
    </location>
</feature>
<evidence type="ECO:0000256" key="2">
    <source>
        <dbReference type="ARBA" id="ARBA00022980"/>
    </source>
</evidence>
<comment type="similarity">
    <text evidence="1 5">Belongs to the universal ribosomal protein uL4 family.</text>
</comment>
<evidence type="ECO:0000256" key="5">
    <source>
        <dbReference type="HAMAP-Rule" id="MF_01328"/>
    </source>
</evidence>
<sequence length="209" mass="23133">MKINVVDSTGKKVSEFTLNEKVWAVTPNQQAQFDSLLSYNATKRQGTHKVKTRAEVSGGGRKPWKQKGTGNARQGSIRAPQWKGGGIVFGPTPEKNYLIKLNKKVRKLALKSALAAKLQNENIIVIDQLKFEKPSTKSMLEVLTNLELANNKTLIISDVENHQTVIKSARNLTRTQSINAKSVNIYDLLNANKVLVTLEAIKNIEEALG</sequence>